<evidence type="ECO:0000313" key="4">
    <source>
        <dbReference type="Proteomes" id="UP001388673"/>
    </source>
</evidence>
<dbReference type="EMBL" id="JBCAWK010000002">
    <property type="protein sequence ID" value="KAK8865686.1"/>
    <property type="molecule type" value="Genomic_DNA"/>
</dbReference>
<name>A0AAW0Z4A3_9TREE</name>
<dbReference type="Proteomes" id="UP001388673">
    <property type="component" value="Unassembled WGS sequence"/>
</dbReference>
<dbReference type="GeneID" id="92178090"/>
<gene>
    <name evidence="3" type="ORF">IAR55_000831</name>
</gene>
<proteinExistence type="predicted"/>
<feature type="compositionally biased region" description="Polar residues" evidence="1">
    <location>
        <begin position="66"/>
        <end position="82"/>
    </location>
</feature>
<reference evidence="3 4" key="1">
    <citation type="journal article" date="2024" name="bioRxiv">
        <title>Comparative genomics of Cryptococcus and Kwoniella reveals pathogenesis evolution and contrasting karyotype dynamics via intercentromeric recombination or chromosome fusion.</title>
        <authorList>
            <person name="Coelho M.A."/>
            <person name="David-Palma M."/>
            <person name="Shea T."/>
            <person name="Bowers K."/>
            <person name="McGinley-Smith S."/>
            <person name="Mohammad A.W."/>
            <person name="Gnirke A."/>
            <person name="Yurkov A.M."/>
            <person name="Nowrousian M."/>
            <person name="Sun S."/>
            <person name="Cuomo C.A."/>
            <person name="Heitman J."/>
        </authorList>
    </citation>
    <scope>NUCLEOTIDE SEQUENCE [LARGE SCALE GENOMIC DNA]</scope>
    <source>
        <strain evidence="3 4">CBS 13917</strain>
    </source>
</reference>
<sequence>MFRPFLLLLFVLFMAQLCLAQKATIVDDAGETVVVAPTTDDYGDVYSAAISTITTTTPTHKAGSGVSATKSTPTSPPASATKSIPAGKIEDYSMYQSSVTAAMNSLESASWASYTATATNLNVLTSDSTQRVRVDGSKLAFGMRICILALALGSVVL</sequence>
<comment type="caution">
    <text evidence="3">The sequence shown here is derived from an EMBL/GenBank/DDBJ whole genome shotgun (WGS) entry which is preliminary data.</text>
</comment>
<keyword evidence="4" id="KW-1185">Reference proteome</keyword>
<keyword evidence="2" id="KW-0732">Signal</keyword>
<feature type="region of interest" description="Disordered" evidence="1">
    <location>
        <begin position="57"/>
        <end position="82"/>
    </location>
</feature>
<dbReference type="RefSeq" id="XP_066805165.1">
    <property type="nucleotide sequence ID" value="XM_066943964.1"/>
</dbReference>
<protein>
    <submittedName>
        <fullName evidence="3">Uncharacterized protein</fullName>
    </submittedName>
</protein>
<evidence type="ECO:0000313" key="3">
    <source>
        <dbReference type="EMBL" id="KAK8865686.1"/>
    </source>
</evidence>
<evidence type="ECO:0000256" key="2">
    <source>
        <dbReference type="SAM" id="SignalP"/>
    </source>
</evidence>
<evidence type="ECO:0000256" key="1">
    <source>
        <dbReference type="SAM" id="MobiDB-lite"/>
    </source>
</evidence>
<feature type="signal peptide" evidence="2">
    <location>
        <begin position="1"/>
        <end position="20"/>
    </location>
</feature>
<feature type="chain" id="PRO_5043396341" evidence="2">
    <location>
        <begin position="21"/>
        <end position="157"/>
    </location>
</feature>
<organism evidence="3 4">
    <name type="scientific">Kwoniella newhampshirensis</name>
    <dbReference type="NCBI Taxonomy" id="1651941"/>
    <lineage>
        <taxon>Eukaryota</taxon>
        <taxon>Fungi</taxon>
        <taxon>Dikarya</taxon>
        <taxon>Basidiomycota</taxon>
        <taxon>Agaricomycotina</taxon>
        <taxon>Tremellomycetes</taxon>
        <taxon>Tremellales</taxon>
        <taxon>Cryptococcaceae</taxon>
        <taxon>Kwoniella</taxon>
    </lineage>
</organism>
<accession>A0AAW0Z4A3</accession>
<dbReference type="KEGG" id="kne:92178090"/>
<dbReference type="AlphaFoldDB" id="A0AAW0Z4A3"/>